<gene>
    <name evidence="4" type="ORF">JKP88DRAFT_288001</name>
</gene>
<accession>A0A835Z6M3</accession>
<organism evidence="4 5">
    <name type="scientific">Tribonema minus</name>
    <dbReference type="NCBI Taxonomy" id="303371"/>
    <lineage>
        <taxon>Eukaryota</taxon>
        <taxon>Sar</taxon>
        <taxon>Stramenopiles</taxon>
        <taxon>Ochrophyta</taxon>
        <taxon>PX clade</taxon>
        <taxon>Xanthophyceae</taxon>
        <taxon>Tribonematales</taxon>
        <taxon>Tribonemataceae</taxon>
        <taxon>Tribonema</taxon>
    </lineage>
</organism>
<evidence type="ECO:0000313" key="4">
    <source>
        <dbReference type="EMBL" id="KAG5187696.1"/>
    </source>
</evidence>
<feature type="compositionally biased region" description="Basic and acidic residues" evidence="1">
    <location>
        <begin position="448"/>
        <end position="460"/>
    </location>
</feature>
<feature type="transmembrane region" description="Helical" evidence="2">
    <location>
        <begin position="56"/>
        <end position="75"/>
    </location>
</feature>
<keyword evidence="2" id="KW-0812">Transmembrane</keyword>
<dbReference type="Proteomes" id="UP000664859">
    <property type="component" value="Unassembled WGS sequence"/>
</dbReference>
<sequence length="474" mass="51324">MSAQEQLLLENWNGFVIFISFVVSSMGAYSGVSVLDHHRWRDGTKVDKTAYILRRPLDWCAFSLACGAIWCMHFLGMSALSLNLPGTTAHVTMEYRLWMTILSILVCVALLRAGIEVAVRDVFAGPERVTRLARIVSEHVAVRDVFAGPERVTRLARIVSEHRSRDILAGPEHVTRLARNVSEHVAKRNTIKDMRSAHHRRRIVRIAYFGQLQHLIGGAALTALGVVVMHYMGMEAMTGAFFIEWNWGWVAGSCVIAFVVALAGFWILFRLLLWKASVTWLKPACAIVIGIAVCAMHYTGVLAARYVYDPAATADDGSFQRKMHTRDNAAIADGGSFQVTSSVQLDRASAVFVTSSVQLGLASAVFVCAMAAERCVVQDLRAAYAQLHDTNLFAMLDSSRNGSGTPHPRTPGGGGGTRGSHSGTPNPRGGSPCHSGAERGTPVTSSVAEHRVSFTEGRGPERVAAVALGAEALA</sequence>
<dbReference type="InterPro" id="IPR005330">
    <property type="entry name" value="MHYT_dom"/>
</dbReference>
<feature type="transmembrane region" description="Helical" evidence="2">
    <location>
        <begin position="350"/>
        <end position="372"/>
    </location>
</feature>
<feature type="region of interest" description="Disordered" evidence="1">
    <location>
        <begin position="397"/>
        <end position="460"/>
    </location>
</feature>
<keyword evidence="2" id="KW-1133">Transmembrane helix</keyword>
<dbReference type="EMBL" id="JAFCMP010000085">
    <property type="protein sequence ID" value="KAG5187696.1"/>
    <property type="molecule type" value="Genomic_DNA"/>
</dbReference>
<evidence type="ECO:0000259" key="3">
    <source>
        <dbReference type="PROSITE" id="PS50924"/>
    </source>
</evidence>
<dbReference type="PANTHER" id="PTHR35152">
    <property type="entry name" value="DOMAIN SIGNALLING PROTEIN, PUTATIVE (AFU_ORTHOLOGUE AFUA_5G11310)-RELATED"/>
    <property type="match status" value="1"/>
</dbReference>
<name>A0A835Z6M3_9STRA</name>
<feature type="domain" description="MHYT" evidence="3">
    <location>
        <begin position="12"/>
        <end position="307"/>
    </location>
</feature>
<dbReference type="AlphaFoldDB" id="A0A835Z6M3"/>
<reference evidence="4" key="1">
    <citation type="submission" date="2021-02" db="EMBL/GenBank/DDBJ databases">
        <title>First Annotated Genome of the Yellow-green Alga Tribonema minus.</title>
        <authorList>
            <person name="Mahan K.M."/>
        </authorList>
    </citation>
    <scope>NUCLEOTIDE SEQUENCE</scope>
    <source>
        <strain evidence="4">UTEX B ZZ1240</strain>
    </source>
</reference>
<keyword evidence="2" id="KW-0472">Membrane</keyword>
<evidence type="ECO:0000313" key="5">
    <source>
        <dbReference type="Proteomes" id="UP000664859"/>
    </source>
</evidence>
<protein>
    <recommendedName>
        <fullName evidence="3">MHYT domain-containing protein</fullName>
    </recommendedName>
</protein>
<feature type="transmembrane region" description="Helical" evidence="2">
    <location>
        <begin position="285"/>
        <end position="308"/>
    </location>
</feature>
<feature type="transmembrane region" description="Helical" evidence="2">
    <location>
        <begin position="249"/>
        <end position="273"/>
    </location>
</feature>
<comment type="caution">
    <text evidence="4">The sequence shown here is derived from an EMBL/GenBank/DDBJ whole genome shotgun (WGS) entry which is preliminary data.</text>
</comment>
<evidence type="ECO:0000256" key="2">
    <source>
        <dbReference type="SAM" id="Phobius"/>
    </source>
</evidence>
<keyword evidence="5" id="KW-1185">Reference proteome</keyword>
<evidence type="ECO:0000256" key="1">
    <source>
        <dbReference type="SAM" id="MobiDB-lite"/>
    </source>
</evidence>
<feature type="transmembrane region" description="Helical" evidence="2">
    <location>
        <begin position="12"/>
        <end position="35"/>
    </location>
</feature>
<feature type="transmembrane region" description="Helical" evidence="2">
    <location>
        <begin position="206"/>
        <end position="229"/>
    </location>
</feature>
<dbReference type="OrthoDB" id="163408at2759"/>
<proteinExistence type="predicted"/>
<dbReference type="Pfam" id="PF03707">
    <property type="entry name" value="MHYT"/>
    <property type="match status" value="2"/>
</dbReference>
<dbReference type="PANTHER" id="PTHR35152:SF1">
    <property type="entry name" value="DOMAIN SIGNALLING PROTEIN, PUTATIVE (AFU_ORTHOLOGUE AFUA_5G11310)-RELATED"/>
    <property type="match status" value="1"/>
</dbReference>
<dbReference type="PROSITE" id="PS50924">
    <property type="entry name" value="MHYT"/>
    <property type="match status" value="1"/>
</dbReference>
<feature type="transmembrane region" description="Helical" evidence="2">
    <location>
        <begin position="95"/>
        <end position="115"/>
    </location>
</feature>